<reference evidence="11" key="1">
    <citation type="submission" date="2016-08" db="EMBL/GenBank/DDBJ databases">
        <title>Complete Genome Seqeunce of Paenibacillus sp. BIHB 4019 from tea rhizoplane.</title>
        <authorList>
            <person name="Thakur R."/>
            <person name="Swarnkar M.K."/>
            <person name="Gulati A."/>
        </authorList>
    </citation>
    <scope>NUCLEOTIDE SEQUENCE [LARGE SCALE GENOMIC DNA]</scope>
    <source>
        <strain evidence="11">BIHB4019</strain>
    </source>
</reference>
<keyword evidence="2 9" id="KW-0378">Hydrolase</keyword>
<evidence type="ECO:0000256" key="1">
    <source>
        <dbReference type="ARBA" id="ARBA00022741"/>
    </source>
</evidence>
<dbReference type="PROSITE" id="PS51198">
    <property type="entry name" value="UVRD_HELICASE_ATP_BIND"/>
    <property type="match status" value="1"/>
</dbReference>
<dbReference type="GO" id="GO:0005524">
    <property type="term" value="F:ATP binding"/>
    <property type="evidence" value="ECO:0007669"/>
    <property type="project" value="UniProtKB-UniRule"/>
</dbReference>
<evidence type="ECO:0000256" key="8">
    <source>
        <dbReference type="ARBA" id="ARBA00048988"/>
    </source>
</evidence>
<keyword evidence="1 9" id="KW-0547">Nucleotide-binding</keyword>
<dbReference type="AlphaFoldDB" id="A0A1B2DLU1"/>
<dbReference type="InterPro" id="IPR000212">
    <property type="entry name" value="DNA_helicase_UvrD/REP"/>
</dbReference>
<protein>
    <recommendedName>
        <fullName evidence="7">DNA 3'-5' helicase</fullName>
        <ecNumber evidence="7">5.6.2.4</ecNumber>
    </recommendedName>
</protein>
<keyword evidence="4 9" id="KW-0067">ATP-binding</keyword>
<dbReference type="PANTHER" id="PTHR11070">
    <property type="entry name" value="UVRD / RECB / PCRA DNA HELICASE FAMILY MEMBER"/>
    <property type="match status" value="1"/>
</dbReference>
<evidence type="ECO:0000259" key="10">
    <source>
        <dbReference type="PROSITE" id="PS51198"/>
    </source>
</evidence>
<evidence type="ECO:0000313" key="11">
    <source>
        <dbReference type="EMBL" id="ANY68677.1"/>
    </source>
</evidence>
<dbReference type="InterPro" id="IPR014017">
    <property type="entry name" value="DNA_helicase_UvrD-like_C"/>
</dbReference>
<comment type="catalytic activity">
    <reaction evidence="6">
        <text>Couples ATP hydrolysis with the unwinding of duplex DNA by translocating in the 3'-5' direction.</text>
        <dbReference type="EC" id="5.6.2.4"/>
    </reaction>
</comment>
<evidence type="ECO:0000256" key="4">
    <source>
        <dbReference type="ARBA" id="ARBA00022840"/>
    </source>
</evidence>
<comment type="catalytic activity">
    <reaction evidence="8">
        <text>ATP + H2O = ADP + phosphate + H(+)</text>
        <dbReference type="Rhea" id="RHEA:13065"/>
        <dbReference type="ChEBI" id="CHEBI:15377"/>
        <dbReference type="ChEBI" id="CHEBI:15378"/>
        <dbReference type="ChEBI" id="CHEBI:30616"/>
        <dbReference type="ChEBI" id="CHEBI:43474"/>
        <dbReference type="ChEBI" id="CHEBI:456216"/>
        <dbReference type="EC" id="5.6.2.4"/>
    </reaction>
</comment>
<keyword evidence="3 9" id="KW-0347">Helicase</keyword>
<evidence type="ECO:0000256" key="6">
    <source>
        <dbReference type="ARBA" id="ARBA00034617"/>
    </source>
</evidence>
<evidence type="ECO:0000256" key="5">
    <source>
        <dbReference type="ARBA" id="ARBA00023235"/>
    </source>
</evidence>
<dbReference type="GO" id="GO:0000725">
    <property type="term" value="P:recombinational repair"/>
    <property type="evidence" value="ECO:0007669"/>
    <property type="project" value="TreeGrafter"/>
</dbReference>
<organism evidence="11">
    <name type="scientific">Paenibacillus sp. BIHB 4019</name>
    <dbReference type="NCBI Taxonomy" id="1870819"/>
    <lineage>
        <taxon>Bacteria</taxon>
        <taxon>Bacillati</taxon>
        <taxon>Bacillota</taxon>
        <taxon>Bacilli</taxon>
        <taxon>Bacillales</taxon>
        <taxon>Paenibacillaceae</taxon>
        <taxon>Paenibacillus</taxon>
    </lineage>
</organism>
<evidence type="ECO:0000256" key="9">
    <source>
        <dbReference type="PROSITE-ProRule" id="PRU00560"/>
    </source>
</evidence>
<dbReference type="Pfam" id="PF13361">
    <property type="entry name" value="UvrD_C"/>
    <property type="match status" value="1"/>
</dbReference>
<dbReference type="Gene3D" id="3.40.50.300">
    <property type="entry name" value="P-loop containing nucleotide triphosphate hydrolases"/>
    <property type="match status" value="2"/>
</dbReference>
<proteinExistence type="predicted"/>
<evidence type="ECO:0000256" key="3">
    <source>
        <dbReference type="ARBA" id="ARBA00022806"/>
    </source>
</evidence>
<dbReference type="RefSeq" id="WP_099519781.1">
    <property type="nucleotide sequence ID" value="NZ_CP016808.1"/>
</dbReference>
<dbReference type="EC" id="5.6.2.4" evidence="7"/>
<gene>
    <name evidence="11" type="ORF">BBD42_21050</name>
</gene>
<dbReference type="GO" id="GO:0016887">
    <property type="term" value="F:ATP hydrolysis activity"/>
    <property type="evidence" value="ECO:0007669"/>
    <property type="project" value="RHEA"/>
</dbReference>
<dbReference type="PANTHER" id="PTHR11070:SF2">
    <property type="entry name" value="ATP-DEPENDENT DNA HELICASE SRS2"/>
    <property type="match status" value="1"/>
</dbReference>
<dbReference type="SUPFAM" id="SSF52540">
    <property type="entry name" value="P-loop containing nucleoside triphosphate hydrolases"/>
    <property type="match status" value="1"/>
</dbReference>
<keyword evidence="5" id="KW-0413">Isomerase</keyword>
<accession>A0A1B2DLU1</accession>
<dbReference type="GO" id="GO:0043138">
    <property type="term" value="F:3'-5' DNA helicase activity"/>
    <property type="evidence" value="ECO:0007669"/>
    <property type="project" value="UniProtKB-EC"/>
</dbReference>
<dbReference type="Pfam" id="PF00580">
    <property type="entry name" value="UvrD-helicase"/>
    <property type="match status" value="2"/>
</dbReference>
<dbReference type="InterPro" id="IPR027417">
    <property type="entry name" value="P-loop_NTPase"/>
</dbReference>
<dbReference type="InterPro" id="IPR014016">
    <property type="entry name" value="UvrD-like_ATP-bd"/>
</dbReference>
<feature type="binding site" evidence="9">
    <location>
        <begin position="22"/>
        <end position="29"/>
    </location>
    <ligand>
        <name>ATP</name>
        <dbReference type="ChEBI" id="CHEBI:30616"/>
    </ligand>
</feature>
<dbReference type="EMBL" id="CP016808">
    <property type="protein sequence ID" value="ANY68677.1"/>
    <property type="molecule type" value="Genomic_DNA"/>
</dbReference>
<evidence type="ECO:0000256" key="2">
    <source>
        <dbReference type="ARBA" id="ARBA00022801"/>
    </source>
</evidence>
<feature type="domain" description="UvrD-like helicase ATP-binding" evidence="10">
    <location>
        <begin position="1"/>
        <end position="239"/>
    </location>
</feature>
<dbReference type="GO" id="GO:0003677">
    <property type="term" value="F:DNA binding"/>
    <property type="evidence" value="ECO:0007669"/>
    <property type="project" value="InterPro"/>
</dbReference>
<sequence>MFDLSEEKKKLLKTDGNQLVLGGPGSGKTTIALLKAKDGIEFGNLKRGQKVLFLSFARATVSRIEEQVGQLITKSISSYLEVNTYHSFTWNILKSHGYLINSNLPIRLLTPPEAATKFANITGDKERNAEKLRLFEEEGVLHFDLFAKYTGDLLRRSNSLASIISDSYPLVILDEFQDTNSDEWGLIQVLGQWSTLIALADAEQRIYEFRGADPARIGQFISHFAPKQFDFGIENNRSKGTDIVQFGNDVLTGKNIGKSYKNVLSSYYPYRNGYGAHFDLKLAVFRTRKKMVDLGRKDWSIAVLVPSKKLMLEVSDFFDSAQSLPKNKTFSRIAHEVALETAGPSLAAVLLSELLELGSRKQMQATNLIKSICDHSRGRKGNEPPSKDILALTDALLEYIDTGKVLGSKRKAVIKECEDIAKKCNELDFSGNPIEDWMLVRKILKENDSDVLKQLVSDSKYLRLMNKGSELRSSLGNLWRSHGNYTGAVQAVKTSLLQEHFSSSSKVWRGIHVMTIHKSKGKEFDEVIIYEGRFHGKIGNRQDDKKRLDQARLNLRVAVTRAKENVTILTPENDICIFLKG</sequence>
<evidence type="ECO:0000256" key="7">
    <source>
        <dbReference type="ARBA" id="ARBA00034808"/>
    </source>
</evidence>
<name>A0A1B2DLU1_9BACL</name>